<organism evidence="3 4">
    <name type="scientific">Streptomyces luteolus</name>
    <dbReference type="NCBI Taxonomy" id="3043615"/>
    <lineage>
        <taxon>Bacteria</taxon>
        <taxon>Bacillati</taxon>
        <taxon>Actinomycetota</taxon>
        <taxon>Actinomycetes</taxon>
        <taxon>Kitasatosporales</taxon>
        <taxon>Streptomycetaceae</taxon>
        <taxon>Streptomyces</taxon>
    </lineage>
</organism>
<evidence type="ECO:0000313" key="4">
    <source>
        <dbReference type="Proteomes" id="UP001237105"/>
    </source>
</evidence>
<dbReference type="Proteomes" id="UP001237105">
    <property type="component" value="Unassembled WGS sequence"/>
</dbReference>
<evidence type="ECO:0008006" key="5">
    <source>
        <dbReference type="Google" id="ProtNLM"/>
    </source>
</evidence>
<dbReference type="RefSeq" id="WP_282538826.1">
    <property type="nucleotide sequence ID" value="NZ_JASCIS010000045.1"/>
</dbReference>
<comment type="caution">
    <text evidence="3">The sequence shown here is derived from an EMBL/GenBank/DDBJ whole genome shotgun (WGS) entry which is preliminary data.</text>
</comment>
<reference evidence="3 4" key="1">
    <citation type="submission" date="2023-05" db="EMBL/GenBank/DDBJ databases">
        <title>Draft genome sequence of Streptomyces sp. B-S-A12 isolated from a cave soil in Thailand.</title>
        <authorList>
            <person name="Chamroensaksri N."/>
            <person name="Muangham S."/>
        </authorList>
    </citation>
    <scope>NUCLEOTIDE SEQUENCE [LARGE SCALE GENOMIC DNA]</scope>
    <source>
        <strain evidence="3 4">B-S-A12</strain>
    </source>
</reference>
<feature type="signal peptide" evidence="2">
    <location>
        <begin position="1"/>
        <end position="25"/>
    </location>
</feature>
<evidence type="ECO:0000256" key="1">
    <source>
        <dbReference type="SAM" id="MobiDB-lite"/>
    </source>
</evidence>
<protein>
    <recommendedName>
        <fullName evidence="5">Secreted protein</fullName>
    </recommendedName>
</protein>
<gene>
    <name evidence="3" type="ORF">QIT00_31290</name>
</gene>
<name>A0ABT6T6L3_9ACTN</name>
<accession>A0ABT6T6L3</accession>
<evidence type="ECO:0000256" key="2">
    <source>
        <dbReference type="SAM" id="SignalP"/>
    </source>
</evidence>
<sequence>MKYSKVAAAVAGSVMALGTAAPALADDHVGNIPPMSLNGAVNDTLSSGLDAKHLQAQQGISNSEGGPLKPVTDVAGGLTQSGGVPQQVLGTVGQAAPLLGGLPASPLG</sequence>
<feature type="region of interest" description="Disordered" evidence="1">
    <location>
        <begin position="58"/>
        <end position="79"/>
    </location>
</feature>
<feature type="chain" id="PRO_5046783300" description="Secreted protein" evidence="2">
    <location>
        <begin position="26"/>
        <end position="108"/>
    </location>
</feature>
<proteinExistence type="predicted"/>
<keyword evidence="2" id="KW-0732">Signal</keyword>
<evidence type="ECO:0000313" key="3">
    <source>
        <dbReference type="EMBL" id="MDI3422978.1"/>
    </source>
</evidence>
<keyword evidence="4" id="KW-1185">Reference proteome</keyword>
<dbReference type="EMBL" id="JASCIS010000045">
    <property type="protein sequence ID" value="MDI3422978.1"/>
    <property type="molecule type" value="Genomic_DNA"/>
</dbReference>